<dbReference type="EMBL" id="CAVMJV010000010">
    <property type="protein sequence ID" value="CAK5042793.1"/>
    <property type="molecule type" value="Genomic_DNA"/>
</dbReference>
<accession>A0ACB0YDX7</accession>
<reference evidence="1" key="1">
    <citation type="submission" date="2023-11" db="EMBL/GenBank/DDBJ databases">
        <authorList>
            <person name="Poullet M."/>
        </authorList>
    </citation>
    <scope>NUCLEOTIDE SEQUENCE</scope>
    <source>
        <strain evidence="1">E1834</strain>
    </source>
</reference>
<comment type="caution">
    <text evidence="1">The sequence shown here is derived from an EMBL/GenBank/DDBJ whole genome shotgun (WGS) entry which is preliminary data.</text>
</comment>
<sequence length="56" mass="6612">MLSFPRIGGRHIFKLFLNLLIVWSIKISLGSKFQMVVVLLMKEFEVLLFLCETWII</sequence>
<gene>
    <name evidence="1" type="ORF">MENTE1834_LOCUS10949</name>
</gene>
<organism evidence="1 2">
    <name type="scientific">Meloidogyne enterolobii</name>
    <name type="common">Root-knot nematode worm</name>
    <name type="synonym">Meloidogyne mayaguensis</name>
    <dbReference type="NCBI Taxonomy" id="390850"/>
    <lineage>
        <taxon>Eukaryota</taxon>
        <taxon>Metazoa</taxon>
        <taxon>Ecdysozoa</taxon>
        <taxon>Nematoda</taxon>
        <taxon>Chromadorea</taxon>
        <taxon>Rhabditida</taxon>
        <taxon>Tylenchina</taxon>
        <taxon>Tylenchomorpha</taxon>
        <taxon>Tylenchoidea</taxon>
        <taxon>Meloidogynidae</taxon>
        <taxon>Meloidogyninae</taxon>
        <taxon>Meloidogyne</taxon>
    </lineage>
</organism>
<evidence type="ECO:0000313" key="2">
    <source>
        <dbReference type="Proteomes" id="UP001497535"/>
    </source>
</evidence>
<keyword evidence="2" id="KW-1185">Reference proteome</keyword>
<dbReference type="Proteomes" id="UP001497535">
    <property type="component" value="Unassembled WGS sequence"/>
</dbReference>
<proteinExistence type="predicted"/>
<protein>
    <submittedName>
        <fullName evidence="1">Uncharacterized protein</fullName>
    </submittedName>
</protein>
<evidence type="ECO:0000313" key="1">
    <source>
        <dbReference type="EMBL" id="CAK5042793.1"/>
    </source>
</evidence>
<name>A0ACB0YDX7_MELEN</name>